<evidence type="ECO:0000256" key="3">
    <source>
        <dbReference type="ARBA" id="ARBA00022989"/>
    </source>
</evidence>
<keyword evidence="1" id="KW-1003">Cell membrane</keyword>
<feature type="transmembrane region" description="Helical" evidence="5">
    <location>
        <begin position="184"/>
        <end position="204"/>
    </location>
</feature>
<evidence type="ECO:0000256" key="1">
    <source>
        <dbReference type="ARBA" id="ARBA00022475"/>
    </source>
</evidence>
<evidence type="ECO:0000256" key="2">
    <source>
        <dbReference type="ARBA" id="ARBA00022692"/>
    </source>
</evidence>
<dbReference type="NCBIfam" id="TIGR02840">
    <property type="entry name" value="spore_YtaF"/>
    <property type="match status" value="1"/>
</dbReference>
<keyword evidence="3 5" id="KW-1133">Transmembrane helix</keyword>
<dbReference type="Pfam" id="PF02659">
    <property type="entry name" value="Mntp"/>
    <property type="match status" value="2"/>
</dbReference>
<dbReference type="Proteomes" id="UP000242949">
    <property type="component" value="Unassembled WGS sequence"/>
</dbReference>
<dbReference type="InterPro" id="IPR003810">
    <property type="entry name" value="Mntp/YtaF"/>
</dbReference>
<name>A0A1G6HKM2_9BACI</name>
<reference evidence="7" key="1">
    <citation type="submission" date="2016-09" db="EMBL/GenBank/DDBJ databases">
        <authorList>
            <person name="Varghese N."/>
            <person name="Submissions S."/>
        </authorList>
    </citation>
    <scope>NUCLEOTIDE SEQUENCE [LARGE SCALE GENOMIC DNA]</scope>
    <source>
        <strain evidence="7">S5</strain>
    </source>
</reference>
<dbReference type="OrthoDB" id="1679205at2"/>
<dbReference type="PANTHER" id="PTHR35529">
    <property type="entry name" value="MANGANESE EFFLUX PUMP MNTP-RELATED"/>
    <property type="match status" value="1"/>
</dbReference>
<dbReference type="EMBL" id="FMYI01000003">
    <property type="protein sequence ID" value="SDB94723.1"/>
    <property type="molecule type" value="Genomic_DNA"/>
</dbReference>
<evidence type="ECO:0000256" key="5">
    <source>
        <dbReference type="SAM" id="Phobius"/>
    </source>
</evidence>
<keyword evidence="7" id="KW-1185">Reference proteome</keyword>
<dbReference type="InterPro" id="IPR014205">
    <property type="entry name" value="Spore_YtaF"/>
</dbReference>
<evidence type="ECO:0000313" key="6">
    <source>
        <dbReference type="EMBL" id="SDB94723.1"/>
    </source>
</evidence>
<organism evidence="6 7">
    <name type="scientific">Pelagirhabdus alkalitolerans</name>
    <dbReference type="NCBI Taxonomy" id="1612202"/>
    <lineage>
        <taxon>Bacteria</taxon>
        <taxon>Bacillati</taxon>
        <taxon>Bacillota</taxon>
        <taxon>Bacilli</taxon>
        <taxon>Bacillales</taxon>
        <taxon>Bacillaceae</taxon>
        <taxon>Pelagirhabdus</taxon>
    </lineage>
</organism>
<gene>
    <name evidence="6" type="ORF">SAMN05421734_10379</name>
</gene>
<dbReference type="PANTHER" id="PTHR35529:SF2">
    <property type="entry name" value="SPORULATION PROTEIN YTAF-RELATED"/>
    <property type="match status" value="1"/>
</dbReference>
<evidence type="ECO:0000256" key="4">
    <source>
        <dbReference type="ARBA" id="ARBA00023136"/>
    </source>
</evidence>
<dbReference type="STRING" id="1612202.SAMN05421734_10379"/>
<proteinExistence type="predicted"/>
<dbReference type="AlphaFoldDB" id="A0A1G6HKM2"/>
<keyword evidence="2 5" id="KW-0812">Transmembrane</keyword>
<feature type="transmembrane region" description="Helical" evidence="5">
    <location>
        <begin position="71"/>
        <end position="88"/>
    </location>
</feature>
<feature type="transmembrane region" description="Helical" evidence="5">
    <location>
        <begin position="127"/>
        <end position="146"/>
    </location>
</feature>
<dbReference type="RefSeq" id="WP_090793994.1">
    <property type="nucleotide sequence ID" value="NZ_FMYI01000003.1"/>
</dbReference>
<feature type="transmembrane region" description="Helical" evidence="5">
    <location>
        <begin position="35"/>
        <end position="59"/>
    </location>
</feature>
<accession>A0A1G6HKM2</accession>
<feature type="transmembrane region" description="Helical" evidence="5">
    <location>
        <begin position="6"/>
        <end position="28"/>
    </location>
</feature>
<feature type="transmembrane region" description="Helical" evidence="5">
    <location>
        <begin position="152"/>
        <end position="172"/>
    </location>
</feature>
<sequence>MLLDGFSMLILAIAVSVDSFMVAFGYGLKKLHISFQAMCVIAISSGVLFGVSMLLGNVLTVMMPNELPKQIGAIILIGLGCFHLVDCIKNPKNNKPKKHENTWIPHQIIVSDPNFIDRDKSGDVSGLEVYILGFALSIDASAAGLASALTDISLAVIFVIGLMTLICLWLGLNLGRKYAFKKQMSVLAFIPGILLILLGLSRGLF</sequence>
<keyword evidence="4 5" id="KW-0472">Membrane</keyword>
<evidence type="ECO:0000313" key="7">
    <source>
        <dbReference type="Proteomes" id="UP000242949"/>
    </source>
</evidence>
<protein>
    <submittedName>
        <fullName evidence="6">Putative sporulation protein YtaF</fullName>
    </submittedName>
</protein>